<keyword evidence="1" id="KW-0539">Nucleus</keyword>
<dbReference type="Proteomes" id="UP000240760">
    <property type="component" value="Unassembled WGS sequence"/>
</dbReference>
<dbReference type="AlphaFoldDB" id="A0A2T4C053"/>
<gene>
    <name evidence="3" type="ORF">M440DRAFT_1464167</name>
</gene>
<name>A0A2T4C053_TRILO</name>
<dbReference type="PANTHER" id="PTHR37540">
    <property type="entry name" value="TRANSCRIPTION FACTOR (ACR-2), PUTATIVE-RELATED-RELATED"/>
    <property type="match status" value="1"/>
</dbReference>
<keyword evidence="4" id="KW-1185">Reference proteome</keyword>
<evidence type="ECO:0000256" key="1">
    <source>
        <dbReference type="ARBA" id="ARBA00023242"/>
    </source>
</evidence>
<proteinExistence type="predicted"/>
<feature type="compositionally biased region" description="Polar residues" evidence="2">
    <location>
        <begin position="102"/>
        <end position="116"/>
    </location>
</feature>
<organism evidence="3 4">
    <name type="scientific">Trichoderma longibrachiatum ATCC 18648</name>
    <dbReference type="NCBI Taxonomy" id="983965"/>
    <lineage>
        <taxon>Eukaryota</taxon>
        <taxon>Fungi</taxon>
        <taxon>Dikarya</taxon>
        <taxon>Ascomycota</taxon>
        <taxon>Pezizomycotina</taxon>
        <taxon>Sordariomycetes</taxon>
        <taxon>Hypocreomycetidae</taxon>
        <taxon>Hypocreales</taxon>
        <taxon>Hypocreaceae</taxon>
        <taxon>Trichoderma</taxon>
    </lineage>
</organism>
<evidence type="ECO:0000313" key="3">
    <source>
        <dbReference type="EMBL" id="PTB74885.1"/>
    </source>
</evidence>
<sequence length="508" mass="56425">MSKAGENVILPSNAVFLVHKVGTSKAGHETQWETRTKPMRTAPGPNPVLSIANNKNEPVKAKSDAAEGGSWEFVSYTPRKDRQQLPRRPKEKEPKRKRRVQNRPNSHENTNTSLVSLRQDPKLLRNPGDLPPDLPVALFGHALLYVNFYFHSIATGAYSLPCLLFNPAKRDWFPRMMQDEAWRCIILSLSASTLASLTGSSSNYVDSHALLDEALRQLKSRVASGALPSDQTLGAISCLSMWSNEQGNLDKGWVHAKGLAELVKLRGGFSKISDGMRSKLYRGVFDIAVNSDRPPLLDDGLRGYPDNEVVSEDDDLETDKSDLSSFECRISPRLSSMFDDVVQFSTTVDDAITRNIKLDTNSLYDLVFGLYNRLLSCQSDSMSGCDNSLRICLILYIKSTVSHDNLNTTSMHLVKKLQASLQDCLNIHSSTPLTRWKLFIGGMAATDGTPEKQFFLQHLAEALAETEIAGEDGWGSLQAELSSIVWTRPINEAAGQKLWLQIAETRSR</sequence>
<evidence type="ECO:0000313" key="4">
    <source>
        <dbReference type="Proteomes" id="UP000240760"/>
    </source>
</evidence>
<dbReference type="EMBL" id="KZ679135">
    <property type="protein sequence ID" value="PTB74885.1"/>
    <property type="molecule type" value="Genomic_DNA"/>
</dbReference>
<feature type="compositionally biased region" description="Basic and acidic residues" evidence="2">
    <location>
        <begin position="26"/>
        <end position="36"/>
    </location>
</feature>
<dbReference type="PANTHER" id="PTHR37540:SF5">
    <property type="entry name" value="TRANSCRIPTION FACTOR DOMAIN-CONTAINING PROTEIN"/>
    <property type="match status" value="1"/>
</dbReference>
<feature type="region of interest" description="Disordered" evidence="2">
    <location>
        <begin position="24"/>
        <end position="126"/>
    </location>
</feature>
<dbReference type="STRING" id="983965.A0A2T4C053"/>
<accession>A0A2T4C053</accession>
<reference evidence="3 4" key="1">
    <citation type="submission" date="2016-07" db="EMBL/GenBank/DDBJ databases">
        <title>Multiple horizontal gene transfer events from other fungi enriched the ability of initially mycotrophic Trichoderma (Ascomycota) to feed on dead plant biomass.</title>
        <authorList>
            <consortium name="DOE Joint Genome Institute"/>
            <person name="Aerts A."/>
            <person name="Atanasova L."/>
            <person name="Chenthamara K."/>
            <person name="Zhang J."/>
            <person name="Grujic M."/>
            <person name="Henrissat B."/>
            <person name="Kuo A."/>
            <person name="Salamov A."/>
            <person name="Lipzen A."/>
            <person name="Labutti K."/>
            <person name="Barry K."/>
            <person name="Miao Y."/>
            <person name="Rahimi M.J."/>
            <person name="Shen Q."/>
            <person name="Grigoriev I.V."/>
            <person name="Kubicek C.P."/>
            <person name="Druzhinina I.S."/>
        </authorList>
    </citation>
    <scope>NUCLEOTIDE SEQUENCE [LARGE SCALE GENOMIC DNA]</scope>
    <source>
        <strain evidence="3 4">ATCC 18648</strain>
    </source>
</reference>
<evidence type="ECO:0000256" key="2">
    <source>
        <dbReference type="SAM" id="MobiDB-lite"/>
    </source>
</evidence>
<dbReference type="OrthoDB" id="4158087at2759"/>
<evidence type="ECO:0008006" key="5">
    <source>
        <dbReference type="Google" id="ProtNLM"/>
    </source>
</evidence>
<dbReference type="InterPro" id="IPR021858">
    <property type="entry name" value="Fun_TF"/>
</dbReference>
<dbReference type="Pfam" id="PF11951">
    <property type="entry name" value="Fungal_trans_2"/>
    <property type="match status" value="1"/>
</dbReference>
<protein>
    <recommendedName>
        <fullName evidence="5">Fungal-specific transcription factor domain-containing protein</fullName>
    </recommendedName>
</protein>
<feature type="compositionally biased region" description="Basic and acidic residues" evidence="2">
    <location>
        <begin position="78"/>
        <end position="94"/>
    </location>
</feature>